<dbReference type="AlphaFoldDB" id="C4Y9M3"/>
<dbReference type="VEuPathDB" id="FungiDB:CLUG_04913"/>
<evidence type="ECO:0000313" key="1">
    <source>
        <dbReference type="EMBL" id="EEQ40784.1"/>
    </source>
</evidence>
<accession>C4Y9M3</accession>
<dbReference type="KEGG" id="clu:CLUG_04913"/>
<gene>
    <name evidence="1" type="ORF">CLUG_04913</name>
</gene>
<protein>
    <submittedName>
        <fullName evidence="1">Uncharacterized protein</fullName>
    </submittedName>
</protein>
<sequence length="198" mass="21525">MAVGEVVHDGEDAEGLVFAHEHVQKRCGSAEEHDGHVAEHREGVCVEAQEERPHDRRRCVFVAGGGMRPPACQGEQRAEVAAGGRHAQHGAGQEVGCHGHHQGRHREEKAVVQGQLAEKTAHGGHGRDRQVRQQRSGRARVLAGRQSVQHAGVGYGHSQAVLQGRVREQPLERGQDVELHSQEHLLVVGVAAHDRQLS</sequence>
<dbReference type="HOGENOM" id="CLU_1377991_0_0_1"/>
<evidence type="ECO:0000313" key="2">
    <source>
        <dbReference type="Proteomes" id="UP000007703"/>
    </source>
</evidence>
<proteinExistence type="predicted"/>
<reference evidence="1 2" key="1">
    <citation type="journal article" date="2009" name="Nature">
        <title>Evolution of pathogenicity and sexual reproduction in eight Candida genomes.</title>
        <authorList>
            <person name="Butler G."/>
            <person name="Rasmussen M.D."/>
            <person name="Lin M.F."/>
            <person name="Santos M.A."/>
            <person name="Sakthikumar S."/>
            <person name="Munro C.A."/>
            <person name="Rheinbay E."/>
            <person name="Grabherr M."/>
            <person name="Forche A."/>
            <person name="Reedy J.L."/>
            <person name="Agrafioti I."/>
            <person name="Arnaud M.B."/>
            <person name="Bates S."/>
            <person name="Brown A.J."/>
            <person name="Brunke S."/>
            <person name="Costanzo M.C."/>
            <person name="Fitzpatrick D.A."/>
            <person name="de Groot P.W."/>
            <person name="Harris D."/>
            <person name="Hoyer L.L."/>
            <person name="Hube B."/>
            <person name="Klis F.M."/>
            <person name="Kodira C."/>
            <person name="Lennard N."/>
            <person name="Logue M.E."/>
            <person name="Martin R."/>
            <person name="Neiman A.M."/>
            <person name="Nikolaou E."/>
            <person name="Quail M.A."/>
            <person name="Quinn J."/>
            <person name="Santos M.C."/>
            <person name="Schmitzberger F.F."/>
            <person name="Sherlock G."/>
            <person name="Shah P."/>
            <person name="Silverstein K.A."/>
            <person name="Skrzypek M.S."/>
            <person name="Soll D."/>
            <person name="Staggs R."/>
            <person name="Stansfield I."/>
            <person name="Stumpf M.P."/>
            <person name="Sudbery P.E."/>
            <person name="Srikantha T."/>
            <person name="Zeng Q."/>
            <person name="Berman J."/>
            <person name="Berriman M."/>
            <person name="Heitman J."/>
            <person name="Gow N.A."/>
            <person name="Lorenz M.C."/>
            <person name="Birren B.W."/>
            <person name="Kellis M."/>
            <person name="Cuomo C.A."/>
        </authorList>
    </citation>
    <scope>NUCLEOTIDE SEQUENCE [LARGE SCALE GENOMIC DNA]</scope>
    <source>
        <strain evidence="1 2">ATCC 42720</strain>
    </source>
</reference>
<dbReference type="Proteomes" id="UP000007703">
    <property type="component" value="Unassembled WGS sequence"/>
</dbReference>
<name>C4Y9M3_CLAL4</name>
<dbReference type="EMBL" id="CH408081">
    <property type="protein sequence ID" value="EEQ40784.1"/>
    <property type="molecule type" value="Genomic_DNA"/>
</dbReference>
<dbReference type="InParanoid" id="C4Y9M3"/>
<organism evidence="1 2">
    <name type="scientific">Clavispora lusitaniae (strain ATCC 42720)</name>
    <name type="common">Yeast</name>
    <name type="synonym">Candida lusitaniae</name>
    <dbReference type="NCBI Taxonomy" id="306902"/>
    <lineage>
        <taxon>Eukaryota</taxon>
        <taxon>Fungi</taxon>
        <taxon>Dikarya</taxon>
        <taxon>Ascomycota</taxon>
        <taxon>Saccharomycotina</taxon>
        <taxon>Pichiomycetes</taxon>
        <taxon>Metschnikowiaceae</taxon>
        <taxon>Clavispora</taxon>
    </lineage>
</organism>